<keyword evidence="3" id="KW-1185">Reference proteome</keyword>
<organism evidence="2 3">
    <name type="scientific">Petrolisthes cinctipes</name>
    <name type="common">Flat porcelain crab</name>
    <dbReference type="NCBI Taxonomy" id="88211"/>
    <lineage>
        <taxon>Eukaryota</taxon>
        <taxon>Metazoa</taxon>
        <taxon>Ecdysozoa</taxon>
        <taxon>Arthropoda</taxon>
        <taxon>Crustacea</taxon>
        <taxon>Multicrustacea</taxon>
        <taxon>Malacostraca</taxon>
        <taxon>Eumalacostraca</taxon>
        <taxon>Eucarida</taxon>
        <taxon>Decapoda</taxon>
        <taxon>Pleocyemata</taxon>
        <taxon>Anomura</taxon>
        <taxon>Galatheoidea</taxon>
        <taxon>Porcellanidae</taxon>
        <taxon>Petrolisthes</taxon>
    </lineage>
</organism>
<dbReference type="EMBL" id="JAWQEG010000542">
    <property type="protein sequence ID" value="KAK3888630.1"/>
    <property type="molecule type" value="Genomic_DNA"/>
</dbReference>
<feature type="region of interest" description="Disordered" evidence="1">
    <location>
        <begin position="1"/>
        <end position="121"/>
    </location>
</feature>
<dbReference type="GO" id="GO:0008270">
    <property type="term" value="F:zinc ion binding"/>
    <property type="evidence" value="ECO:0007669"/>
    <property type="project" value="InterPro"/>
</dbReference>
<feature type="compositionally biased region" description="Low complexity" evidence="1">
    <location>
        <begin position="24"/>
        <end position="51"/>
    </location>
</feature>
<dbReference type="InterPro" id="IPR036875">
    <property type="entry name" value="Znf_CCHC_sf"/>
</dbReference>
<dbReference type="Proteomes" id="UP001286313">
    <property type="component" value="Unassembled WGS sequence"/>
</dbReference>
<comment type="caution">
    <text evidence="2">The sequence shown here is derived from an EMBL/GenBank/DDBJ whole genome shotgun (WGS) entry which is preliminary data.</text>
</comment>
<proteinExistence type="predicted"/>
<protein>
    <submittedName>
        <fullName evidence="2">Uncharacterized protein</fullName>
    </submittedName>
</protein>
<sequence>MVSAAVVIPEGDEGYTPQTAEARQAATGTDTTPTSPVTIPTVTNNTTTAQSDTEETNPNSAGPTTSPHPPSVASSTPTTRKRGGKRREKGKTRNPSQQQQGSKSRYHTTNQHNTTQRPRQAPVKVCEYCKRRGHTVEDCYHRTTDQRQERLLRQILVEGRHSDPPFPSAAPLQPILPQSRPSFPQPDTWRQNLGVQWIPPHQYPYITTPHQ</sequence>
<dbReference type="AlphaFoldDB" id="A0AAE1G9L7"/>
<reference evidence="2" key="1">
    <citation type="submission" date="2023-10" db="EMBL/GenBank/DDBJ databases">
        <title>Genome assemblies of two species of porcelain crab, Petrolisthes cinctipes and Petrolisthes manimaculis (Anomura: Porcellanidae).</title>
        <authorList>
            <person name="Angst P."/>
        </authorList>
    </citation>
    <scope>NUCLEOTIDE SEQUENCE</scope>
    <source>
        <strain evidence="2">PB745_01</strain>
        <tissue evidence="2">Gill</tissue>
    </source>
</reference>
<name>A0AAE1G9L7_PETCI</name>
<evidence type="ECO:0000313" key="2">
    <source>
        <dbReference type="EMBL" id="KAK3888630.1"/>
    </source>
</evidence>
<evidence type="ECO:0000256" key="1">
    <source>
        <dbReference type="SAM" id="MobiDB-lite"/>
    </source>
</evidence>
<feature type="compositionally biased region" description="Polar residues" evidence="1">
    <location>
        <begin position="56"/>
        <end position="65"/>
    </location>
</feature>
<evidence type="ECO:0000313" key="3">
    <source>
        <dbReference type="Proteomes" id="UP001286313"/>
    </source>
</evidence>
<feature type="compositionally biased region" description="Polar residues" evidence="1">
    <location>
        <begin position="94"/>
        <end position="118"/>
    </location>
</feature>
<dbReference type="GO" id="GO:0003676">
    <property type="term" value="F:nucleic acid binding"/>
    <property type="evidence" value="ECO:0007669"/>
    <property type="project" value="InterPro"/>
</dbReference>
<gene>
    <name evidence="2" type="ORF">Pcinc_007355</name>
</gene>
<feature type="compositionally biased region" description="Basic residues" evidence="1">
    <location>
        <begin position="79"/>
        <end position="92"/>
    </location>
</feature>
<dbReference type="SUPFAM" id="SSF57756">
    <property type="entry name" value="Retrovirus zinc finger-like domains"/>
    <property type="match status" value="1"/>
</dbReference>
<accession>A0AAE1G9L7</accession>